<dbReference type="GO" id="GO:0003723">
    <property type="term" value="F:RNA binding"/>
    <property type="evidence" value="ECO:0007669"/>
    <property type="project" value="UniProtKB-KW"/>
</dbReference>
<evidence type="ECO:0000256" key="1">
    <source>
        <dbReference type="ARBA" id="ARBA00022664"/>
    </source>
</evidence>
<feature type="compositionally biased region" description="Basic and acidic residues" evidence="4">
    <location>
        <begin position="175"/>
        <end position="189"/>
    </location>
</feature>
<feature type="region of interest" description="Disordered" evidence="4">
    <location>
        <begin position="1"/>
        <end position="57"/>
    </location>
</feature>
<accession>A0A7J7IKY8</accession>
<dbReference type="InterPro" id="IPR035979">
    <property type="entry name" value="RBD_domain_sf"/>
</dbReference>
<dbReference type="SUPFAM" id="SSF54928">
    <property type="entry name" value="RNA-binding domain, RBD"/>
    <property type="match status" value="1"/>
</dbReference>
<evidence type="ECO:0000313" key="6">
    <source>
        <dbReference type="Proteomes" id="UP000530660"/>
    </source>
</evidence>
<feature type="compositionally biased region" description="Basic and acidic residues" evidence="4">
    <location>
        <begin position="143"/>
        <end position="157"/>
    </location>
</feature>
<comment type="caution">
    <text evidence="5">The sequence shown here is derived from an EMBL/GenBank/DDBJ whole genome shotgun (WGS) entry which is preliminary data.</text>
</comment>
<dbReference type="Gene3D" id="3.30.70.330">
    <property type="match status" value="1"/>
</dbReference>
<dbReference type="PANTHER" id="PTHR23139">
    <property type="entry name" value="RNA-BINDING PROTEIN"/>
    <property type="match status" value="1"/>
</dbReference>
<feature type="region of interest" description="Disordered" evidence="4">
    <location>
        <begin position="114"/>
        <end position="209"/>
    </location>
</feature>
<sequence length="670" mass="75263">MRSCSGLSVDRLAPMAADEGVSGETRPDAPASSRVYSTRRRRAEATKQPVPSKSTTRKIGIDECDKCIEAATARHNSASLIDANSKPAADLREIVLKQRIRDALETTRAHRDLSMEKIRTTEPKQDFSTIRPSGTDGVQRESAPGRERRDERADKWVHSNGLHRTMNGSRGCSPETERSLPSKDKERGTGARRAVQSIDRDRLERVSSQTEAYCCTERVPRGMYSSGSRMNARRQHPSGYQGAPVAPPDHRSSIAKTFDRIDPAKRAQRRTPDPESSSSRPVRERRSGSTEDGDHPSIPLTMERIAKQAAFVVQAAAAASTTKPSDEALAGAGSSARSEAEQLCWLWLHGPDVGSQPARRVVLRNLPPSATEDALYLFLVHVMAAACCFSYDYVRWYQHYNGWSERHHRGAAMTAAAGRFGPAKRRQYQPAEQHRIAVASGDEIAPLLDDHKILSLLKLTPIWDLQLVAKRRMAFVECLTVSEATGLVRLNGLLFQGHQLLIRRPREFDADSWFNASGLSKRDQEALRHPPPRFCPAHIEANVVSPDVSMNEVLPAPANVFYGYIGQIPFHLTEYTIIHWLRNALVEWPWRLTAFRLAREANSGLSRGFAFFVSMPRKRNSSQRMQSTKLKPPQWPECKSNHHLPCRPWRRRHQLGRWRARKTPWIASGS</sequence>
<feature type="compositionally biased region" description="Basic and acidic residues" evidence="4">
    <location>
        <begin position="114"/>
        <end position="125"/>
    </location>
</feature>
<name>A0A7J7IKY8_9RHOD</name>
<keyword evidence="1" id="KW-0507">mRNA processing</keyword>
<dbReference type="EMBL" id="VWRR01000007">
    <property type="protein sequence ID" value="KAF6003380.1"/>
    <property type="molecule type" value="Genomic_DNA"/>
</dbReference>
<evidence type="ECO:0000256" key="4">
    <source>
        <dbReference type="SAM" id="MobiDB-lite"/>
    </source>
</evidence>
<keyword evidence="2" id="KW-0694">RNA-binding</keyword>
<keyword evidence="6" id="KW-1185">Reference proteome</keyword>
<keyword evidence="3" id="KW-0508">mRNA splicing</keyword>
<dbReference type="Proteomes" id="UP000530660">
    <property type="component" value="Unassembled WGS sequence"/>
</dbReference>
<dbReference type="AlphaFoldDB" id="A0A7J7IKY8"/>
<organism evidence="5 6">
    <name type="scientific">Cyanidiococcus yangmingshanensis</name>
    <dbReference type="NCBI Taxonomy" id="2690220"/>
    <lineage>
        <taxon>Eukaryota</taxon>
        <taxon>Rhodophyta</taxon>
        <taxon>Bangiophyceae</taxon>
        <taxon>Cyanidiales</taxon>
        <taxon>Cyanidiaceae</taxon>
        <taxon>Cyanidiococcus</taxon>
    </lineage>
</organism>
<evidence type="ECO:0000256" key="2">
    <source>
        <dbReference type="ARBA" id="ARBA00022884"/>
    </source>
</evidence>
<feature type="compositionally biased region" description="Basic and acidic residues" evidence="4">
    <location>
        <begin position="248"/>
        <end position="273"/>
    </location>
</feature>
<dbReference type="GO" id="GO:0006397">
    <property type="term" value="P:mRNA processing"/>
    <property type="evidence" value="ECO:0007669"/>
    <property type="project" value="UniProtKB-KW"/>
</dbReference>
<feature type="region of interest" description="Disordered" evidence="4">
    <location>
        <begin position="221"/>
        <end position="298"/>
    </location>
</feature>
<evidence type="ECO:0000313" key="5">
    <source>
        <dbReference type="EMBL" id="KAF6003380.1"/>
    </source>
</evidence>
<gene>
    <name evidence="5" type="ORF">F1559_004169</name>
</gene>
<reference evidence="5 6" key="1">
    <citation type="journal article" date="2020" name="J. Phycol.">
        <title>Comparative genome analysis reveals Cyanidiococcus gen. nov., a new extremophilic red algal genus sister to Cyanidioschyzon (Cyanidioschyzonaceae, Rhodophyta).</title>
        <authorList>
            <person name="Liu S.-L."/>
            <person name="Chiang Y.-R."/>
            <person name="Yoon H.S."/>
            <person name="Fu H.-Y."/>
        </authorList>
    </citation>
    <scope>NUCLEOTIDE SEQUENCE [LARGE SCALE GENOMIC DNA]</scope>
    <source>
        <strain evidence="5 6">THAL066</strain>
    </source>
</reference>
<dbReference type="InterPro" id="IPR012677">
    <property type="entry name" value="Nucleotide-bd_a/b_plait_sf"/>
</dbReference>
<proteinExistence type="predicted"/>
<dbReference type="GO" id="GO:0008380">
    <property type="term" value="P:RNA splicing"/>
    <property type="evidence" value="ECO:0007669"/>
    <property type="project" value="UniProtKB-KW"/>
</dbReference>
<feature type="compositionally biased region" description="Basic and acidic residues" evidence="4">
    <location>
        <begin position="281"/>
        <end position="295"/>
    </location>
</feature>
<evidence type="ECO:0000256" key="3">
    <source>
        <dbReference type="ARBA" id="ARBA00023187"/>
    </source>
</evidence>
<dbReference type="OrthoDB" id="10266058at2759"/>
<evidence type="ECO:0008006" key="7">
    <source>
        <dbReference type="Google" id="ProtNLM"/>
    </source>
</evidence>
<protein>
    <recommendedName>
        <fullName evidence="7">RRM domain-containing protein</fullName>
    </recommendedName>
</protein>